<proteinExistence type="inferred from homology"/>
<dbReference type="InterPro" id="IPR036101">
    <property type="entry name" value="CarD-like/TRCF_RID_sf"/>
</dbReference>
<dbReference type="GO" id="GO:0003684">
    <property type="term" value="F:damaged DNA binding"/>
    <property type="evidence" value="ECO:0007669"/>
    <property type="project" value="InterPro"/>
</dbReference>
<evidence type="ECO:0000256" key="7">
    <source>
        <dbReference type="ARBA" id="ARBA00023125"/>
    </source>
</evidence>
<dbReference type="InterPro" id="IPR037235">
    <property type="entry name" value="TRCF-like_C_D7"/>
</dbReference>
<evidence type="ECO:0000256" key="9">
    <source>
        <dbReference type="HAMAP-Rule" id="MF_00969"/>
    </source>
</evidence>
<keyword evidence="5 12" id="KW-0347">Helicase</keyword>
<dbReference type="InterPro" id="IPR011545">
    <property type="entry name" value="DEAD/DEAH_box_helicase_dom"/>
</dbReference>
<evidence type="ECO:0000256" key="4">
    <source>
        <dbReference type="ARBA" id="ARBA00022801"/>
    </source>
</evidence>
<evidence type="ECO:0000256" key="5">
    <source>
        <dbReference type="ARBA" id="ARBA00022806"/>
    </source>
</evidence>
<dbReference type="Gene3D" id="2.40.10.170">
    <property type="match status" value="1"/>
</dbReference>
<keyword evidence="7 9" id="KW-0238">DNA-binding</keyword>
<dbReference type="EMBL" id="FUYS01000007">
    <property type="protein sequence ID" value="SKB72764.1"/>
    <property type="molecule type" value="Genomic_DNA"/>
</dbReference>
<keyword evidence="13" id="KW-1185">Reference proteome</keyword>
<accession>A0A1T5DM31</accession>
<dbReference type="GO" id="GO:0003678">
    <property type="term" value="F:DNA helicase activity"/>
    <property type="evidence" value="ECO:0007669"/>
    <property type="project" value="TreeGrafter"/>
</dbReference>
<evidence type="ECO:0000256" key="1">
    <source>
        <dbReference type="ARBA" id="ARBA00022490"/>
    </source>
</evidence>
<comment type="subcellular location">
    <subcellularLocation>
        <location evidence="9">Cytoplasm</location>
    </subcellularLocation>
</comment>
<dbReference type="AlphaFoldDB" id="A0A1T5DM31"/>
<dbReference type="HAMAP" id="MF_00969">
    <property type="entry name" value="TRCF"/>
    <property type="match status" value="1"/>
</dbReference>
<dbReference type="InterPro" id="IPR027417">
    <property type="entry name" value="P-loop_NTPase"/>
</dbReference>
<dbReference type="Pfam" id="PF17757">
    <property type="entry name" value="UvrB_inter"/>
    <property type="match status" value="1"/>
</dbReference>
<dbReference type="Gene3D" id="3.40.50.300">
    <property type="entry name" value="P-loop containing nucleotide triphosphate hydrolases"/>
    <property type="match status" value="2"/>
</dbReference>
<dbReference type="InterPro" id="IPR001650">
    <property type="entry name" value="Helicase_C-like"/>
</dbReference>
<dbReference type="SMART" id="SM00487">
    <property type="entry name" value="DEXDc"/>
    <property type="match status" value="1"/>
</dbReference>
<evidence type="ECO:0000256" key="8">
    <source>
        <dbReference type="ARBA" id="ARBA00023204"/>
    </source>
</evidence>
<name>A0A1T5DM31_9SPHI</name>
<keyword evidence="3 9" id="KW-0227">DNA damage</keyword>
<dbReference type="Gene3D" id="3.90.1150.50">
    <property type="entry name" value="Transcription-repair-coupling factor, D7 domain"/>
    <property type="match status" value="1"/>
</dbReference>
<dbReference type="PANTHER" id="PTHR47964">
    <property type="entry name" value="ATP-DEPENDENT DNA HELICASE HOMOLOG RECG, CHLOROPLASTIC"/>
    <property type="match status" value="1"/>
</dbReference>
<dbReference type="InterPro" id="IPR014001">
    <property type="entry name" value="Helicase_ATP-bd"/>
</dbReference>
<gene>
    <name evidence="9" type="primary">mfd</name>
    <name evidence="12" type="ORF">SAMN05660226_02834</name>
</gene>
<dbReference type="Pfam" id="PF00271">
    <property type="entry name" value="Helicase_C"/>
    <property type="match status" value="1"/>
</dbReference>
<dbReference type="GO" id="GO:0016787">
    <property type="term" value="F:hydrolase activity"/>
    <property type="evidence" value="ECO:0007669"/>
    <property type="project" value="UniProtKB-KW"/>
</dbReference>
<dbReference type="STRING" id="623280.SAMN05660226_02834"/>
<dbReference type="Proteomes" id="UP000190541">
    <property type="component" value="Unassembled WGS sequence"/>
</dbReference>
<keyword evidence="1 9" id="KW-0963">Cytoplasm</keyword>
<dbReference type="InterPro" id="IPR047112">
    <property type="entry name" value="RecG/Mfd"/>
</dbReference>
<dbReference type="GO" id="GO:0000716">
    <property type="term" value="P:transcription-coupled nucleotide-excision repair, DNA damage recognition"/>
    <property type="evidence" value="ECO:0007669"/>
    <property type="project" value="UniProtKB-UniRule"/>
</dbReference>
<dbReference type="SUPFAM" id="SSF143517">
    <property type="entry name" value="TRCF domain-like"/>
    <property type="match status" value="1"/>
</dbReference>
<dbReference type="InterPro" id="IPR004576">
    <property type="entry name" value="Mfd"/>
</dbReference>
<dbReference type="Pfam" id="PF03461">
    <property type="entry name" value="TRCF"/>
    <property type="match status" value="1"/>
</dbReference>
<dbReference type="SUPFAM" id="SSF141259">
    <property type="entry name" value="CarD-like"/>
    <property type="match status" value="1"/>
</dbReference>
<keyword evidence="4 9" id="KW-0378">Hydrolase</keyword>
<dbReference type="Gene3D" id="3.30.2060.10">
    <property type="entry name" value="Penicillin-binding protein 1b domain"/>
    <property type="match status" value="1"/>
</dbReference>
<evidence type="ECO:0000313" key="13">
    <source>
        <dbReference type="Proteomes" id="UP000190541"/>
    </source>
</evidence>
<dbReference type="InterPro" id="IPR041471">
    <property type="entry name" value="UvrB_inter"/>
</dbReference>
<feature type="domain" description="Helicase ATP-binding" evidence="10">
    <location>
        <begin position="620"/>
        <end position="781"/>
    </location>
</feature>
<dbReference type="SUPFAM" id="SSF52540">
    <property type="entry name" value="P-loop containing nucleoside triphosphate hydrolases"/>
    <property type="match status" value="3"/>
</dbReference>
<comment type="similarity">
    <text evidence="9">In the N-terminal section; belongs to the UvrB family.</text>
</comment>
<evidence type="ECO:0000256" key="6">
    <source>
        <dbReference type="ARBA" id="ARBA00022840"/>
    </source>
</evidence>
<evidence type="ECO:0000256" key="3">
    <source>
        <dbReference type="ARBA" id="ARBA00022763"/>
    </source>
</evidence>
<dbReference type="PROSITE" id="PS51194">
    <property type="entry name" value="HELICASE_CTER"/>
    <property type="match status" value="1"/>
</dbReference>
<dbReference type="InterPro" id="IPR005118">
    <property type="entry name" value="TRCF_C"/>
</dbReference>
<sequence length="1156" mass="131753">MRYAPSSLQIGSGYGKGDRASRYVPFDDIFQFNIANFFRTFAPFLDVGIGDILARYQQSDNIRALAKALHGKNPRIRLRGLIGSADAMVAVACYQLQERPMVFVLPNHEDASYFLSDLEGLLDRQVLFFPASYRKAFDFTQTDSAHVLQRAETLSTLNHTTELPKMVVTYPEALAEKVINRKDLEKNTLEITQSSNLDIEFINEFLQEYEFERVDFVYEPGQYAIRGGIVDIFSFSNDLPYRIEFFGNDIESIRTFDVESQLSVSKIHTVTIVPNVQAKFLTEGNISLLEYISADSAIWFEDVQFTLDVMAKGYKRAGELWKALPDADKQQNPEWIDPRYSFIDEKNLAAMLHDFAVVEFGKQFFYQPTETIAFDQRPQPSFNKDFSLLIHNFKENEKAQIQNCIFADSPKQIERLLAILEDLDKSVTFTPINTALREGFLDVELGIACYTDHQVFDRYYKYKRKKGYERSQAITLKELRELKPGDYITHIDHGIGKYAGLEKVEVNGKMQEMIRLVYADNDLLYVNINSLNRISKYTGKEGTVPKMNKLGTDTWDKLKKTTKKKVKDIARDLIKLYAQRKAQTGNAFSPDTYLQTELEASFIYEDTPDQEKATADVKRDMESPHPMDRLVCGDVGFGKTEVAIRAAFKAVADSKQVAVLVPTTILAMQHYRTFSERLKGFPCTIDYINRFKTTKEIKETLARLADGKLDIIIGTHRLVSKDVKFKDLGLMIVDEEQKFGVGVKEKLKKLRANVDALTLTATPIPRTLHFSLMGARDLSIINTPPPNRQPVQTELHVFNETLIQEVVSYEIERGGQVFFIHNRVADLPQLGNLIKKLVPDARVGVAHGQLEGDALEDVMLKFINHNYDVLVATTIIEAGLDIPNANTIIINHAHMFGLSDLHQMRGRVGRTNKKAFCYLLSPPLSTLTSEAYKRLSAIEEFSELGSGFNVAMRDLDIRGSGNLLGAEQSGFIAEIGFEMYHKILDEAIQELKDDEFSDLFDDVKPREFVPFTQIDTDLEVLIPDEYVTNVAERYNLYNEIAKLENEQQLDAFKQSLRDRFGPVPRQVEELLNTLRLQWLGREIGLEKISYKNNLLRGYFATNPGYFESDRFGKVLQFVQQNPTICNLKEVKGALRIAFEHVPDINHAIDILRDMAA</sequence>
<protein>
    <recommendedName>
        <fullName evidence="9">Transcription-repair-coupling factor</fullName>
        <shortName evidence="9">TRCF</shortName>
        <ecNumber evidence="9">3.6.4.-</ecNumber>
    </recommendedName>
</protein>
<evidence type="ECO:0000256" key="2">
    <source>
        <dbReference type="ARBA" id="ARBA00022741"/>
    </source>
</evidence>
<dbReference type="SMART" id="SM00982">
    <property type="entry name" value="TRCF"/>
    <property type="match status" value="1"/>
</dbReference>
<dbReference type="GO" id="GO:0005737">
    <property type="term" value="C:cytoplasm"/>
    <property type="evidence" value="ECO:0007669"/>
    <property type="project" value="UniProtKB-SubCell"/>
</dbReference>
<keyword evidence="8 9" id="KW-0234">DNA repair</keyword>
<dbReference type="InterPro" id="IPR003711">
    <property type="entry name" value="CarD-like/TRCF_RID"/>
</dbReference>
<dbReference type="SMART" id="SM01058">
    <property type="entry name" value="CarD_TRCF"/>
    <property type="match status" value="1"/>
</dbReference>
<reference evidence="12 13" key="1">
    <citation type="submission" date="2017-02" db="EMBL/GenBank/DDBJ databases">
        <authorList>
            <person name="Peterson S.W."/>
        </authorList>
    </citation>
    <scope>NUCLEOTIDE SEQUENCE [LARGE SCALE GENOMIC DNA]</scope>
    <source>
        <strain evidence="12 13">DSM 22899</strain>
    </source>
</reference>
<organism evidence="12 13">
    <name type="scientific">Parapedobacter luteus</name>
    <dbReference type="NCBI Taxonomy" id="623280"/>
    <lineage>
        <taxon>Bacteria</taxon>
        <taxon>Pseudomonadati</taxon>
        <taxon>Bacteroidota</taxon>
        <taxon>Sphingobacteriia</taxon>
        <taxon>Sphingobacteriales</taxon>
        <taxon>Sphingobacteriaceae</taxon>
        <taxon>Parapedobacter</taxon>
    </lineage>
</organism>
<feature type="domain" description="Helicase C-terminal" evidence="11">
    <location>
        <begin position="801"/>
        <end position="956"/>
    </location>
</feature>
<keyword evidence="2 9" id="KW-0547">Nucleotide-binding</keyword>
<dbReference type="PROSITE" id="PS51192">
    <property type="entry name" value="HELICASE_ATP_BIND_1"/>
    <property type="match status" value="1"/>
</dbReference>
<dbReference type="Pfam" id="PF00270">
    <property type="entry name" value="DEAD"/>
    <property type="match status" value="1"/>
</dbReference>
<evidence type="ECO:0000259" key="10">
    <source>
        <dbReference type="PROSITE" id="PS51192"/>
    </source>
</evidence>
<dbReference type="Pfam" id="PF02559">
    <property type="entry name" value="CarD_TRCF_RID"/>
    <property type="match status" value="1"/>
</dbReference>
<comment type="function">
    <text evidence="9">Couples transcription and DNA repair by recognizing RNA polymerase (RNAP) stalled at DNA lesions. Mediates ATP-dependent release of RNAP and its truncated transcript from the DNA, and recruitment of nucleotide excision repair machinery to the damaged site.</text>
</comment>
<dbReference type="GO" id="GO:0006355">
    <property type="term" value="P:regulation of DNA-templated transcription"/>
    <property type="evidence" value="ECO:0007669"/>
    <property type="project" value="UniProtKB-UniRule"/>
</dbReference>
<keyword evidence="6 9" id="KW-0067">ATP-binding</keyword>
<dbReference type="NCBIfam" id="TIGR00580">
    <property type="entry name" value="mfd"/>
    <property type="match status" value="1"/>
</dbReference>
<dbReference type="CDD" id="cd17991">
    <property type="entry name" value="DEXHc_TRCF"/>
    <property type="match status" value="1"/>
</dbReference>
<dbReference type="PANTHER" id="PTHR47964:SF1">
    <property type="entry name" value="ATP-DEPENDENT DNA HELICASE HOMOLOG RECG, CHLOROPLASTIC"/>
    <property type="match status" value="1"/>
</dbReference>
<dbReference type="GO" id="GO:0005524">
    <property type="term" value="F:ATP binding"/>
    <property type="evidence" value="ECO:0007669"/>
    <property type="project" value="UniProtKB-UniRule"/>
</dbReference>
<evidence type="ECO:0000313" key="12">
    <source>
        <dbReference type="EMBL" id="SKB72764.1"/>
    </source>
</evidence>
<dbReference type="SMART" id="SM00490">
    <property type="entry name" value="HELICc"/>
    <property type="match status" value="1"/>
</dbReference>
<dbReference type="EC" id="3.6.4.-" evidence="9"/>
<evidence type="ECO:0000259" key="11">
    <source>
        <dbReference type="PROSITE" id="PS51194"/>
    </source>
</evidence>
<comment type="similarity">
    <text evidence="9">In the C-terminal section; belongs to the helicase family. RecG subfamily.</text>
</comment>